<comment type="caution">
    <text evidence="8">The sequence shown here is derived from an EMBL/GenBank/DDBJ whole genome shotgun (WGS) entry which is preliminary data.</text>
</comment>
<dbReference type="GO" id="GO:0009279">
    <property type="term" value="C:cell outer membrane"/>
    <property type="evidence" value="ECO:0007669"/>
    <property type="project" value="UniProtKB-SubCell"/>
</dbReference>
<sequence>MHLKFFPLVLFLVFLPFNVFAKEVISFSDALRQVLSSYPSVKVFKEKREAIRALSEDAKKLPNPELELSTEDFLGSGRFRAFSSSEVTLLFSQRFPLFGKREKRREEILSQEGVISSEESLLRAELFKETALSFTDVLYAKEKVKLYRELSRVLQKLVEVSKLKFEAGKVSELEKLRAEIAAGRIEVELQSAIGEYRVALQKLYSLLKREGVEPEGDFFSLREVPERVLPDKHPKVAGVKAEILTLKKRFDLVKAEALPDLTLSGGVRYFNEDDERAYLLSVSLDIPVFNRNGYKLMALKREMAGKRFLLESVSLELERKFQEVRGKLEIVTREIKTLEEKLIPRAEEIYRRVFEGYRYGKVDLLSVLDAQRTLFELKLALLEAYRKYHALRAELFYILARPDYRFF</sequence>
<comment type="similarity">
    <text evidence="2">Belongs to the outer membrane factor (OMF) (TC 1.B.17) family.</text>
</comment>
<evidence type="ECO:0000256" key="4">
    <source>
        <dbReference type="ARBA" id="ARBA00022452"/>
    </source>
</evidence>
<dbReference type="GO" id="GO:1990281">
    <property type="term" value="C:efflux pump complex"/>
    <property type="evidence" value="ECO:0007669"/>
    <property type="project" value="TreeGrafter"/>
</dbReference>
<evidence type="ECO:0000256" key="1">
    <source>
        <dbReference type="ARBA" id="ARBA00004442"/>
    </source>
</evidence>
<dbReference type="OrthoDB" id="9791261at2"/>
<organism evidence="8 9">
    <name type="scientific">Phorcysia thermohydrogeniphila</name>
    <dbReference type="NCBI Taxonomy" id="936138"/>
    <lineage>
        <taxon>Bacteria</taxon>
        <taxon>Pseudomonadati</taxon>
        <taxon>Aquificota</taxon>
        <taxon>Aquificia</taxon>
        <taxon>Desulfurobacteriales</taxon>
        <taxon>Desulfurobacteriaceae</taxon>
        <taxon>Phorcysia</taxon>
    </lineage>
</organism>
<dbReference type="PANTHER" id="PTHR30026:SF20">
    <property type="entry name" value="OUTER MEMBRANE PROTEIN TOLC"/>
    <property type="match status" value="1"/>
</dbReference>
<evidence type="ECO:0000313" key="9">
    <source>
        <dbReference type="Proteomes" id="UP000295777"/>
    </source>
</evidence>
<evidence type="ECO:0000256" key="2">
    <source>
        <dbReference type="ARBA" id="ARBA00007613"/>
    </source>
</evidence>
<dbReference type="Pfam" id="PF02321">
    <property type="entry name" value="OEP"/>
    <property type="match status" value="2"/>
</dbReference>
<dbReference type="SUPFAM" id="SSF56954">
    <property type="entry name" value="Outer membrane efflux proteins (OEP)"/>
    <property type="match status" value="1"/>
</dbReference>
<dbReference type="Proteomes" id="UP000295777">
    <property type="component" value="Unassembled WGS sequence"/>
</dbReference>
<keyword evidence="6" id="KW-0472">Membrane</keyword>
<evidence type="ECO:0000256" key="7">
    <source>
        <dbReference type="ARBA" id="ARBA00023237"/>
    </source>
</evidence>
<keyword evidence="3" id="KW-0813">Transport</keyword>
<dbReference type="GO" id="GO:0015288">
    <property type="term" value="F:porin activity"/>
    <property type="evidence" value="ECO:0007669"/>
    <property type="project" value="TreeGrafter"/>
</dbReference>
<keyword evidence="9" id="KW-1185">Reference proteome</keyword>
<gene>
    <name evidence="8" type="ORF">CLV27_1103</name>
</gene>
<evidence type="ECO:0000256" key="3">
    <source>
        <dbReference type="ARBA" id="ARBA00022448"/>
    </source>
</evidence>
<evidence type="ECO:0000256" key="6">
    <source>
        <dbReference type="ARBA" id="ARBA00023136"/>
    </source>
</evidence>
<name>A0A4R1GD11_9BACT</name>
<dbReference type="InterPro" id="IPR051906">
    <property type="entry name" value="TolC-like"/>
</dbReference>
<dbReference type="EMBL" id="SMFV01000003">
    <property type="protein sequence ID" value="TCK04670.1"/>
    <property type="molecule type" value="Genomic_DNA"/>
</dbReference>
<evidence type="ECO:0000256" key="5">
    <source>
        <dbReference type="ARBA" id="ARBA00022692"/>
    </source>
</evidence>
<dbReference type="PANTHER" id="PTHR30026">
    <property type="entry name" value="OUTER MEMBRANE PROTEIN TOLC"/>
    <property type="match status" value="1"/>
</dbReference>
<accession>A0A4R1GD11</accession>
<dbReference type="Gene3D" id="1.20.1600.10">
    <property type="entry name" value="Outer membrane efflux proteins (OEP)"/>
    <property type="match status" value="1"/>
</dbReference>
<reference evidence="8 9" key="1">
    <citation type="submission" date="2019-03" db="EMBL/GenBank/DDBJ databases">
        <title>Genomic Encyclopedia of Archaeal and Bacterial Type Strains, Phase II (KMG-II): from individual species to whole genera.</title>
        <authorList>
            <person name="Goeker M."/>
        </authorList>
    </citation>
    <scope>NUCLEOTIDE SEQUENCE [LARGE SCALE GENOMIC DNA]</scope>
    <source>
        <strain evidence="8 9">DSM 24425</strain>
    </source>
</reference>
<dbReference type="AlphaFoldDB" id="A0A4R1GD11"/>
<keyword evidence="5" id="KW-0812">Transmembrane</keyword>
<comment type="subcellular location">
    <subcellularLocation>
        <location evidence="1">Cell outer membrane</location>
    </subcellularLocation>
</comment>
<proteinExistence type="inferred from homology"/>
<dbReference type="InterPro" id="IPR003423">
    <property type="entry name" value="OMP_efflux"/>
</dbReference>
<evidence type="ECO:0000313" key="8">
    <source>
        <dbReference type="EMBL" id="TCK04670.1"/>
    </source>
</evidence>
<dbReference type="GO" id="GO:0015562">
    <property type="term" value="F:efflux transmembrane transporter activity"/>
    <property type="evidence" value="ECO:0007669"/>
    <property type="project" value="InterPro"/>
</dbReference>
<dbReference type="RefSeq" id="WP_132526598.1">
    <property type="nucleotide sequence ID" value="NZ_SMFV01000003.1"/>
</dbReference>
<keyword evidence="7" id="KW-0998">Cell outer membrane</keyword>
<keyword evidence="4" id="KW-1134">Transmembrane beta strand</keyword>
<protein>
    <submittedName>
        <fullName evidence="8">Cobalt-zinc-cadmium efflux system outer membrane protein</fullName>
    </submittedName>
</protein>